<dbReference type="EMBL" id="JYDQ01000085">
    <property type="protein sequence ID" value="KRY16016.1"/>
    <property type="molecule type" value="Genomic_DNA"/>
</dbReference>
<comment type="caution">
    <text evidence="1">The sequence shown here is derived from an EMBL/GenBank/DDBJ whole genome shotgun (WGS) entry which is preliminary data.</text>
</comment>
<organism evidence="1 2">
    <name type="scientific">Trichinella patagoniensis</name>
    <dbReference type="NCBI Taxonomy" id="990121"/>
    <lineage>
        <taxon>Eukaryota</taxon>
        <taxon>Metazoa</taxon>
        <taxon>Ecdysozoa</taxon>
        <taxon>Nematoda</taxon>
        <taxon>Enoplea</taxon>
        <taxon>Dorylaimia</taxon>
        <taxon>Trichinellida</taxon>
        <taxon>Trichinellidae</taxon>
        <taxon>Trichinella</taxon>
    </lineage>
</organism>
<dbReference type="Proteomes" id="UP000054783">
    <property type="component" value="Unassembled WGS sequence"/>
</dbReference>
<accession>A0A0V0ZTD1</accession>
<dbReference type="AlphaFoldDB" id="A0A0V0ZTD1"/>
<protein>
    <submittedName>
        <fullName evidence="1">Uncharacterized protein</fullName>
    </submittedName>
</protein>
<gene>
    <name evidence="1" type="ORF">T12_2486</name>
</gene>
<evidence type="ECO:0000313" key="2">
    <source>
        <dbReference type="Proteomes" id="UP000054783"/>
    </source>
</evidence>
<proteinExistence type="predicted"/>
<keyword evidence="2" id="KW-1185">Reference proteome</keyword>
<evidence type="ECO:0000313" key="1">
    <source>
        <dbReference type="EMBL" id="KRY16016.1"/>
    </source>
</evidence>
<sequence length="108" mass="11968">MTTQNFGANNTGDKLSCKEIKIERSNDEINRKLSTSQQFSKVCGKIFSKESQNVLATFASNMPLPRKNGKNETLARDKCQRYKWCSGTGANIDNNCSAKAKRASRSIG</sequence>
<reference evidence="1 2" key="1">
    <citation type="submission" date="2015-01" db="EMBL/GenBank/DDBJ databases">
        <title>Evolution of Trichinella species and genotypes.</title>
        <authorList>
            <person name="Korhonen P.K."/>
            <person name="Edoardo P."/>
            <person name="Giuseppe L.R."/>
            <person name="Gasser R.B."/>
        </authorList>
    </citation>
    <scope>NUCLEOTIDE SEQUENCE [LARGE SCALE GENOMIC DNA]</scope>
    <source>
        <strain evidence="1">ISS2496</strain>
    </source>
</reference>
<name>A0A0V0ZTD1_9BILA</name>